<sequence length="279" mass="30813">MEDGNWRHYAHWHQLFDELCNGAGYYDTAALASAYCALTASKGERQFDTAVRNLNNWRSGRHLPRTKNLRLLARLLKVSENPDLQRHWNTLYKQAGEIEPAETAGGLPSVVVPRAIDTDHDMARRVARGPVLPWQPYPSAPARKRFSALEMAAGGAAMLIVGAVVGSLVTASGWRPWAGPADNAPIVPFKPKVTMKVGETRPIYAERGDCGKLPREWLLVEADLPDVRTGTFSDGGLARRHSKFCQGLTPARAIVFTATQTGVEEFEIQGDFFQMTVTE</sequence>
<keyword evidence="2" id="KW-1185">Reference proteome</keyword>
<dbReference type="RefSeq" id="WP_136353048.1">
    <property type="nucleotide sequence ID" value="NZ_SSNY01000001.1"/>
</dbReference>
<comment type="caution">
    <text evidence="1">The sequence shown here is derived from an EMBL/GenBank/DDBJ whole genome shotgun (WGS) entry which is preliminary data.</text>
</comment>
<evidence type="ECO:0000313" key="1">
    <source>
        <dbReference type="EMBL" id="THF59657.1"/>
    </source>
</evidence>
<evidence type="ECO:0000313" key="2">
    <source>
        <dbReference type="Proteomes" id="UP000306441"/>
    </source>
</evidence>
<dbReference type="Proteomes" id="UP000306441">
    <property type="component" value="Unassembled WGS sequence"/>
</dbReference>
<proteinExistence type="predicted"/>
<dbReference type="EMBL" id="SSNY01000001">
    <property type="protein sequence ID" value="THF59657.1"/>
    <property type="molecule type" value="Genomic_DNA"/>
</dbReference>
<protein>
    <submittedName>
        <fullName evidence="1">Uncharacterized protein</fullName>
    </submittedName>
</protein>
<accession>A0ABY2QEG5</accession>
<name>A0ABY2QEG5_9HYPH</name>
<gene>
    <name evidence="1" type="ORF">E6C48_00910</name>
</gene>
<reference evidence="1 2" key="1">
    <citation type="submission" date="2019-04" db="EMBL/GenBank/DDBJ databases">
        <title>Mesorhizobium composti sp. nov., isolated from compost.</title>
        <authorList>
            <person name="Lin S.-Y."/>
            <person name="Hameed A."/>
            <person name="Hsieh Y.-T."/>
            <person name="Young C.-C."/>
        </authorList>
    </citation>
    <scope>NUCLEOTIDE SEQUENCE [LARGE SCALE GENOMIC DNA]</scope>
    <source>
        <strain evidence="1 2">CC-YTH430</strain>
    </source>
</reference>
<organism evidence="1 2">
    <name type="scientific">Ollibium composti</name>
    <dbReference type="NCBI Taxonomy" id="2675109"/>
    <lineage>
        <taxon>Bacteria</taxon>
        <taxon>Pseudomonadati</taxon>
        <taxon>Pseudomonadota</taxon>
        <taxon>Alphaproteobacteria</taxon>
        <taxon>Hyphomicrobiales</taxon>
        <taxon>Phyllobacteriaceae</taxon>
        <taxon>Ollibium</taxon>
    </lineage>
</organism>